<evidence type="ECO:0000256" key="2">
    <source>
        <dbReference type="ARBA" id="ARBA00022525"/>
    </source>
</evidence>
<name>A0A452TBF5_URSMA</name>
<evidence type="ECO:0000256" key="3">
    <source>
        <dbReference type="ARBA" id="ARBA00022729"/>
    </source>
</evidence>
<dbReference type="GO" id="GO:0005576">
    <property type="term" value="C:extracellular region"/>
    <property type="evidence" value="ECO:0007669"/>
    <property type="project" value="UniProtKB-SubCell"/>
</dbReference>
<dbReference type="PANTHER" id="PTHR15427:SF20">
    <property type="entry name" value="ADIPONECTIN"/>
    <property type="match status" value="1"/>
</dbReference>
<evidence type="ECO:0000256" key="4">
    <source>
        <dbReference type="ARBA" id="ARBA00023119"/>
    </source>
</evidence>
<dbReference type="Gene3D" id="2.60.120.40">
    <property type="match status" value="1"/>
</dbReference>
<feature type="region of interest" description="Disordered" evidence="5">
    <location>
        <begin position="53"/>
        <end position="103"/>
    </location>
</feature>
<dbReference type="InterPro" id="IPR050392">
    <property type="entry name" value="Collagen/C1q_domain"/>
</dbReference>
<keyword evidence="4" id="KW-0176">Collagen</keyword>
<feature type="domain" description="C1q" evidence="6">
    <location>
        <begin position="110"/>
        <end position="244"/>
    </location>
</feature>
<dbReference type="InterPro" id="IPR001073">
    <property type="entry name" value="C1q_dom"/>
</dbReference>
<dbReference type="FunFam" id="2.60.120.40:FF:000001">
    <property type="entry name" value="Complement C1q B chain"/>
    <property type="match status" value="1"/>
</dbReference>
<dbReference type="PANTHER" id="PTHR15427">
    <property type="entry name" value="EMILIN ELASTIN MICROFIBRIL INTERFACE-LOCATED PROTEIN ELASTIN MICROFIBRIL INTERFACER"/>
    <property type="match status" value="1"/>
</dbReference>
<gene>
    <name evidence="7" type="primary">ADIPOQ</name>
</gene>
<dbReference type="InterPro" id="IPR008983">
    <property type="entry name" value="Tumour_necrosis_fac-like_dom"/>
</dbReference>
<accession>A0A452TBF5</accession>
<evidence type="ECO:0000313" key="7">
    <source>
        <dbReference type="Ensembl" id="ENSUMAP00000005311"/>
    </source>
</evidence>
<sequence>AQGGLQQVPQSGDLKQLPGEGARPLASGPHRVGQWEGTTVGWGLPAPLEYQAAEAGSSPHFHPDCSLSDSTPEGLVGPKGDTGETGVTGVEGPRGFPGIPGRKGEPGESAYVYRSAFSVGLESRVTVPNVPIRFTKIFYNLQNHYDGTTGKFHCNIPGLYYFSYHITVYLKDVKVSLYKKDKAMLFTYDQYQEKNVDQASGSVLLHLEVGDQVWLQELPEFKHLILVPLDSLNLFTLRFGMTVLSRILKEFFLKELAMQNPQRNLETILSLGLERPGPSESIFVL</sequence>
<feature type="compositionally biased region" description="Polar residues" evidence="5">
    <location>
        <begin position="1"/>
        <end position="10"/>
    </location>
</feature>
<dbReference type="PROSITE" id="PS50871">
    <property type="entry name" value="C1Q"/>
    <property type="match status" value="1"/>
</dbReference>
<organism evidence="7">
    <name type="scientific">Ursus maritimus</name>
    <name type="common">Polar bear</name>
    <name type="synonym">Thalarctos maritimus</name>
    <dbReference type="NCBI Taxonomy" id="29073"/>
    <lineage>
        <taxon>Eukaryota</taxon>
        <taxon>Metazoa</taxon>
        <taxon>Chordata</taxon>
        <taxon>Craniata</taxon>
        <taxon>Vertebrata</taxon>
        <taxon>Euteleostomi</taxon>
        <taxon>Mammalia</taxon>
        <taxon>Eutheria</taxon>
        <taxon>Laurasiatheria</taxon>
        <taxon>Carnivora</taxon>
        <taxon>Caniformia</taxon>
        <taxon>Ursidae</taxon>
        <taxon>Ursus</taxon>
    </lineage>
</organism>
<protein>
    <submittedName>
        <fullName evidence="7">Adiponectin, C1Q and collagen domain containing</fullName>
    </submittedName>
</protein>
<dbReference type="GeneTree" id="ENSGT00940000159828"/>
<evidence type="ECO:0000256" key="5">
    <source>
        <dbReference type="SAM" id="MobiDB-lite"/>
    </source>
</evidence>
<dbReference type="Ensembl" id="ENSUMAT00000006417.1">
    <property type="protein sequence ID" value="ENSUMAP00000005311.1"/>
    <property type="gene ID" value="ENSUMAG00000004221.1"/>
</dbReference>
<dbReference type="GO" id="GO:0005581">
    <property type="term" value="C:collagen trimer"/>
    <property type="evidence" value="ECO:0007669"/>
    <property type="project" value="UniProtKB-KW"/>
</dbReference>
<evidence type="ECO:0000259" key="6">
    <source>
        <dbReference type="PROSITE" id="PS50871"/>
    </source>
</evidence>
<dbReference type="PRINTS" id="PR00007">
    <property type="entry name" value="COMPLEMNTC1Q"/>
</dbReference>
<keyword evidence="2" id="KW-0964">Secreted</keyword>
<reference evidence="7" key="1">
    <citation type="submission" date="2019-03" db="UniProtKB">
        <authorList>
            <consortium name="Ensembl"/>
        </authorList>
    </citation>
    <scope>IDENTIFICATION</scope>
</reference>
<comment type="subcellular location">
    <subcellularLocation>
        <location evidence="1">Secreted</location>
    </subcellularLocation>
</comment>
<dbReference type="AlphaFoldDB" id="A0A452TBF5"/>
<dbReference type="Pfam" id="PF00386">
    <property type="entry name" value="C1q"/>
    <property type="match status" value="1"/>
</dbReference>
<feature type="region of interest" description="Disordered" evidence="5">
    <location>
        <begin position="1"/>
        <end position="38"/>
    </location>
</feature>
<dbReference type="SMART" id="SM00110">
    <property type="entry name" value="C1Q"/>
    <property type="match status" value="1"/>
</dbReference>
<keyword evidence="3" id="KW-0732">Signal</keyword>
<evidence type="ECO:0000256" key="1">
    <source>
        <dbReference type="ARBA" id="ARBA00004613"/>
    </source>
</evidence>
<proteinExistence type="predicted"/>
<dbReference type="SUPFAM" id="SSF49842">
    <property type="entry name" value="TNF-like"/>
    <property type="match status" value="1"/>
</dbReference>